<dbReference type="Proteomes" id="UP001642464">
    <property type="component" value="Unassembled WGS sequence"/>
</dbReference>
<keyword evidence="2" id="KW-1185">Reference proteome</keyword>
<dbReference type="EMBL" id="CAXAMM010040086">
    <property type="protein sequence ID" value="CAK9091020.1"/>
    <property type="molecule type" value="Genomic_DNA"/>
</dbReference>
<protein>
    <submittedName>
        <fullName evidence="1">Uncharacterized protein</fullName>
    </submittedName>
</protein>
<gene>
    <name evidence="1" type="ORF">SCF082_LOCUS42900</name>
</gene>
<evidence type="ECO:0000313" key="1">
    <source>
        <dbReference type="EMBL" id="CAK9091020.1"/>
    </source>
</evidence>
<evidence type="ECO:0000313" key="2">
    <source>
        <dbReference type="Proteomes" id="UP001642464"/>
    </source>
</evidence>
<name>A0ABP0QRY0_9DINO</name>
<organism evidence="1 2">
    <name type="scientific">Durusdinium trenchii</name>
    <dbReference type="NCBI Taxonomy" id="1381693"/>
    <lineage>
        <taxon>Eukaryota</taxon>
        <taxon>Sar</taxon>
        <taxon>Alveolata</taxon>
        <taxon>Dinophyceae</taxon>
        <taxon>Suessiales</taxon>
        <taxon>Symbiodiniaceae</taxon>
        <taxon>Durusdinium</taxon>
    </lineage>
</organism>
<reference evidence="1 2" key="1">
    <citation type="submission" date="2024-02" db="EMBL/GenBank/DDBJ databases">
        <authorList>
            <person name="Chen Y."/>
            <person name="Shah S."/>
            <person name="Dougan E. K."/>
            <person name="Thang M."/>
            <person name="Chan C."/>
        </authorList>
    </citation>
    <scope>NUCLEOTIDE SEQUENCE [LARGE SCALE GENOMIC DNA]</scope>
</reference>
<sequence length="1400" mass="152801">MANEIVEDVRAHPYWQSGQIDYYTDIEEVRPIPDQIVINGILFKFSEQQMSEKARLYGPKYFSTMSQILWERLNGNAPINVHVVDQPSSFIPQLRSMLSKGQTLRYTTYENFQGLDRSRDIRSLERREKQPLWELINAHCDWRGDIVRDGGASKVAMEQSNDALIEHVGFYQEGGVYWAESNGTFLSLNSDRGHKLTDIYPASANLSSTVFNRSAYVMSEGHMIRQYDGSRWTTNSSRSAPKPAFGVSVNRRMVVGGFPEQPTVVQVSRVDRGDIFPGDEPAASSDSLRAGTIDIKNLINTSSSITGLGAFEKDNLVIFTSDTGLLYRIGPDISEWGLQSNVNIEFGTISHNTIVNVQGQLLFCGRDGVHATLRSRENGIMVYSLPMSQKISELYRSYVRAMGNTQHIRACYDKDNYQYHIWFPINESYCPRLTLTFDPTENAQPKWSSGDFLGARAGAFLSGELVFGTRGGVYKIHSPDEVADVYPDAYIETPILWNGQLLDQKTSNTFLLQADGDTSVAMTFCDQDGRIIYNKTVRLSDGRTDDDREDPVLTQQNEFLFQQQYRGVRLKASITGPGIQYRVGNYTDSESGWVTVVTLDQITGPAGTNVGTIEGPLFYNRSDQTATASQTDFPYAIDDGGDDVLVYQNGLLLKETDYSVDTANDLVVLGSGATLNDIITIFTVRDQVVTNYRRQDTAITTTQSVVAFVHSADETFQVYKNGVLQRSGGTYDYVTDSATNTITFTSSLVNGDVVSVVTVENESLKSVTGLMLKEQYTDANGAIPYSKLSIANDDIPAAKVAGLATFLSTGAKVTVSGTTPSSPSSGNFWIDTSLSPNQLKFFDGTQWLNAAPESTLPSFTNANAGQLVRVNGTGTALEYGPLDLSSVVPKSYMAAANGVATLDASGRLFPAQLPTELATGNLYTTIVSPANGAVHLERRFGQKLRIEGISTVTSSGSINVSLTADTVTDFYTRLNQQGSDPDHRGQTLNVGAVEGLRDAANRAYFREQRGAFDSAKDRFSNISGSLENLVGQAQGASDKNDDLDSLISNLQSTLRDADSFSFTPNTSGYIRPTTLYGVTGGVGGNANSQYASGSDLFNSDTSAYSQNYGSLDYGSLANMYSQVLGHNVPVSLGTIDNPNNIKGVAFTPQYQDINADLNSLISEFGFESIALDDSLRSSVSSALESLYGLQADRRSASASQLADARTLENQLSDLSIEDFSQFGDLRTQIDTGLSTANEYGFTDVSDLYTAAQSTLDGLDTELGAYRTGLEESAAERLAALQDGTTFTSLDAINEALSAYDERAAEVETYGATDAQDELAAIKAILDDNFVRLDEERIIKEQDRAARQAVAQARYGQPGAVVNGGYATGTEFGDYPNWVRVRNRETGQIELIPANFLEGVV</sequence>
<accession>A0ABP0QRY0</accession>
<comment type="caution">
    <text evidence="1">The sequence shown here is derived from an EMBL/GenBank/DDBJ whole genome shotgun (WGS) entry which is preliminary data.</text>
</comment>
<proteinExistence type="predicted"/>